<reference evidence="2" key="2">
    <citation type="submission" date="2025-08" db="UniProtKB">
        <authorList>
            <consortium name="RefSeq"/>
        </authorList>
    </citation>
    <scope>IDENTIFICATION</scope>
</reference>
<protein>
    <submittedName>
        <fullName evidence="2">Uncharacterized protein</fullName>
    </submittedName>
</protein>
<reference evidence="2" key="1">
    <citation type="submission" date="2025-02" db="EMBL/GenBank/DDBJ databases">
        <authorList>
            <consortium name="NCBI Genome Project"/>
        </authorList>
    </citation>
    <scope>NUCLEOTIDE SEQUENCE</scope>
</reference>
<evidence type="ECO:0000313" key="2">
    <source>
        <dbReference type="RefSeq" id="XP_059602492.1"/>
    </source>
</evidence>
<dbReference type="GeneID" id="84593141"/>
<dbReference type="KEGG" id="ang:An15g02970"/>
<organism evidence="2">
    <name type="scientific">Aspergillus niger</name>
    <dbReference type="NCBI Taxonomy" id="5061"/>
    <lineage>
        <taxon>Eukaryota</taxon>
        <taxon>Fungi</taxon>
        <taxon>Dikarya</taxon>
        <taxon>Ascomycota</taxon>
        <taxon>Pezizomycotina</taxon>
        <taxon>Eurotiomycetes</taxon>
        <taxon>Eurotiomycetidae</taxon>
        <taxon>Eurotiales</taxon>
        <taxon>Aspergillaceae</taxon>
        <taxon>Aspergillus</taxon>
        <taxon>Aspergillus subgen. Circumdati</taxon>
    </lineage>
</organism>
<gene>
    <name evidence="2" type="ORF">An15g02970</name>
</gene>
<evidence type="ECO:0000256" key="1">
    <source>
        <dbReference type="SAM" id="MobiDB-lite"/>
    </source>
</evidence>
<name>A0AAJ8BSD7_ASPNG</name>
<feature type="compositionally biased region" description="Basic residues" evidence="1">
    <location>
        <begin position="64"/>
        <end position="73"/>
    </location>
</feature>
<dbReference type="AlphaFoldDB" id="A0AAJ8BSD7"/>
<accession>A0AAJ8BSD7</accession>
<feature type="region of interest" description="Disordered" evidence="1">
    <location>
        <begin position="64"/>
        <end position="83"/>
    </location>
</feature>
<dbReference type="RefSeq" id="XP_059602492.1">
    <property type="nucleotide sequence ID" value="XM_059744568.1"/>
</dbReference>
<proteinExistence type="predicted"/>
<dbReference type="VEuPathDB" id="FungiDB:An15g02970"/>
<feature type="region of interest" description="Disordered" evidence="1">
    <location>
        <begin position="1"/>
        <end position="23"/>
    </location>
</feature>
<sequence>MASDYHCTTRYPKPNNERRGYPLQKKDEARASVWTTVYVLRANPDTIQPHGTRIPEPCSAVIKTRKTKGKQAKPTRDSRCSTT</sequence>
<feature type="compositionally biased region" description="Basic and acidic residues" evidence="1">
    <location>
        <begin position="74"/>
        <end position="83"/>
    </location>
</feature>